<feature type="non-terminal residue" evidence="1">
    <location>
        <position position="1"/>
    </location>
</feature>
<protein>
    <submittedName>
        <fullName evidence="1">CDK5 and ABL1 enzyme substrate 1</fullName>
    </submittedName>
</protein>
<dbReference type="Proteomes" id="UP000054359">
    <property type="component" value="Unassembled WGS sequence"/>
</dbReference>
<keyword evidence="2" id="KW-1185">Reference proteome</keyword>
<dbReference type="PANTHER" id="PTHR22896:SF0">
    <property type="entry name" value="CYCLIN N-TERMINAL DOMAIN-CONTAINING PROTEIN"/>
    <property type="match status" value="1"/>
</dbReference>
<dbReference type="OrthoDB" id="5353095at2759"/>
<name>A0A087T2H2_STEMI</name>
<dbReference type="EMBL" id="KK113087">
    <property type="protein sequence ID" value="KFM59311.1"/>
    <property type="molecule type" value="Genomic_DNA"/>
</dbReference>
<dbReference type="AlphaFoldDB" id="A0A087T2H2"/>
<organism evidence="1 2">
    <name type="scientific">Stegodyphus mimosarum</name>
    <name type="common">African social velvet spider</name>
    <dbReference type="NCBI Taxonomy" id="407821"/>
    <lineage>
        <taxon>Eukaryota</taxon>
        <taxon>Metazoa</taxon>
        <taxon>Ecdysozoa</taxon>
        <taxon>Arthropoda</taxon>
        <taxon>Chelicerata</taxon>
        <taxon>Arachnida</taxon>
        <taxon>Araneae</taxon>
        <taxon>Araneomorphae</taxon>
        <taxon>Entelegynae</taxon>
        <taxon>Eresoidea</taxon>
        <taxon>Eresidae</taxon>
        <taxon>Stegodyphus</taxon>
    </lineage>
</organism>
<gene>
    <name evidence="1" type="ORF">X975_11363</name>
</gene>
<dbReference type="STRING" id="407821.A0A087T2H2"/>
<feature type="non-terminal residue" evidence="1">
    <location>
        <position position="176"/>
    </location>
</feature>
<evidence type="ECO:0000313" key="2">
    <source>
        <dbReference type="Proteomes" id="UP000054359"/>
    </source>
</evidence>
<dbReference type="PANTHER" id="PTHR22896">
    <property type="entry name" value="CDK5 AND ABL1 ENZYME SUBSTRATE 1"/>
    <property type="match status" value="1"/>
</dbReference>
<dbReference type="GO" id="GO:0051726">
    <property type="term" value="P:regulation of cell cycle"/>
    <property type="evidence" value="ECO:0007669"/>
    <property type="project" value="InterPro"/>
</dbReference>
<dbReference type="InterPro" id="IPR012388">
    <property type="entry name" value="CABLES1/2"/>
</dbReference>
<accession>A0A087T2H2</accession>
<proteinExistence type="predicted"/>
<reference evidence="1 2" key="1">
    <citation type="submission" date="2013-11" db="EMBL/GenBank/DDBJ databases">
        <title>Genome sequencing of Stegodyphus mimosarum.</title>
        <authorList>
            <person name="Bechsgaard J."/>
        </authorList>
    </citation>
    <scope>NUCLEOTIDE SEQUENCE [LARGE SCALE GENOMIC DNA]</scope>
</reference>
<sequence length="176" mass="20537">ERPQEGQDISYGELLAPSTKKYRCCLDSVVETDNAFRFPYQVYSTGYSIDHVSRIHPKLSTTPPKSIDKSSEREENFGFIHPWHTSCSVYHPNLLDDPELIAGKHSTLLVFPSYITSVIDYVKPSDLKKDLNDKFRERFPHIQLTLSKLRSIKREMYKIARHEVIDLENYELNVYI</sequence>
<evidence type="ECO:0000313" key="1">
    <source>
        <dbReference type="EMBL" id="KFM59311.1"/>
    </source>
</evidence>